<accession>A0ABV8INV4</accession>
<proteinExistence type="predicted"/>
<sequence>MTDVKAFRRGCYEAARRTGGELPDLAAALKTMPGFRLLTGKELDGPIDVAKWPRISQRDLRYRRPRTLGEGLFNYWD</sequence>
<comment type="caution">
    <text evidence="1">The sequence shown here is derived from an EMBL/GenBank/DDBJ whole genome shotgun (WGS) entry which is preliminary data.</text>
</comment>
<dbReference type="Proteomes" id="UP001595867">
    <property type="component" value="Unassembled WGS sequence"/>
</dbReference>
<gene>
    <name evidence="1" type="ORF">ACFO0C_13230</name>
</gene>
<name>A0ABV8INV4_9ACTN</name>
<dbReference type="EMBL" id="JBHSBL010000013">
    <property type="protein sequence ID" value="MFC4065898.1"/>
    <property type="molecule type" value="Genomic_DNA"/>
</dbReference>
<dbReference type="RefSeq" id="WP_378066883.1">
    <property type="nucleotide sequence ID" value="NZ_JBHSBL010000013.1"/>
</dbReference>
<organism evidence="1 2">
    <name type="scientific">Actinoplanes subglobosus</name>
    <dbReference type="NCBI Taxonomy" id="1547892"/>
    <lineage>
        <taxon>Bacteria</taxon>
        <taxon>Bacillati</taxon>
        <taxon>Actinomycetota</taxon>
        <taxon>Actinomycetes</taxon>
        <taxon>Micromonosporales</taxon>
        <taxon>Micromonosporaceae</taxon>
        <taxon>Actinoplanes</taxon>
    </lineage>
</organism>
<keyword evidence="2" id="KW-1185">Reference proteome</keyword>
<evidence type="ECO:0000313" key="2">
    <source>
        <dbReference type="Proteomes" id="UP001595867"/>
    </source>
</evidence>
<protein>
    <submittedName>
        <fullName evidence="1">Uncharacterized protein</fullName>
    </submittedName>
</protein>
<reference evidence="2" key="1">
    <citation type="journal article" date="2019" name="Int. J. Syst. Evol. Microbiol.">
        <title>The Global Catalogue of Microorganisms (GCM) 10K type strain sequencing project: providing services to taxonomists for standard genome sequencing and annotation.</title>
        <authorList>
            <consortium name="The Broad Institute Genomics Platform"/>
            <consortium name="The Broad Institute Genome Sequencing Center for Infectious Disease"/>
            <person name="Wu L."/>
            <person name="Ma J."/>
        </authorList>
    </citation>
    <scope>NUCLEOTIDE SEQUENCE [LARGE SCALE GENOMIC DNA]</scope>
    <source>
        <strain evidence="2">TBRC 5832</strain>
    </source>
</reference>
<evidence type="ECO:0000313" key="1">
    <source>
        <dbReference type="EMBL" id="MFC4065898.1"/>
    </source>
</evidence>